<organism evidence="3 4">
    <name type="scientific">Gigaspora rosea</name>
    <dbReference type="NCBI Taxonomy" id="44941"/>
    <lineage>
        <taxon>Eukaryota</taxon>
        <taxon>Fungi</taxon>
        <taxon>Fungi incertae sedis</taxon>
        <taxon>Mucoromycota</taxon>
        <taxon>Glomeromycotina</taxon>
        <taxon>Glomeromycetes</taxon>
        <taxon>Diversisporales</taxon>
        <taxon>Gigasporaceae</taxon>
        <taxon>Gigaspora</taxon>
    </lineage>
</organism>
<evidence type="ECO:0000313" key="3">
    <source>
        <dbReference type="EMBL" id="RIB26974.1"/>
    </source>
</evidence>
<evidence type="ECO:0000313" key="4">
    <source>
        <dbReference type="Proteomes" id="UP000266673"/>
    </source>
</evidence>
<feature type="signal peptide" evidence="2">
    <location>
        <begin position="1"/>
        <end position="22"/>
    </location>
</feature>
<dbReference type="AlphaFoldDB" id="A0A397VWR9"/>
<keyword evidence="2" id="KW-0732">Signal</keyword>
<accession>A0A397VWR9</accession>
<feature type="region of interest" description="Disordered" evidence="1">
    <location>
        <begin position="203"/>
        <end position="236"/>
    </location>
</feature>
<gene>
    <name evidence="3" type="ORF">C2G38_2262032</name>
</gene>
<proteinExistence type="predicted"/>
<protein>
    <submittedName>
        <fullName evidence="3">Uncharacterized protein</fullName>
    </submittedName>
</protein>
<feature type="chain" id="PRO_5017197228" evidence="2">
    <location>
        <begin position="23"/>
        <end position="359"/>
    </location>
</feature>
<sequence length="359" mass="41316">MVKISKILAFLILIFHVHLTTTLPTHVLEERNLTMLLANRSGHDLKKRDSFDPLKLKKGLIISRPLDLPRQIALLGLAAACKRLKTFVAFCLCCEFNNGDVVLDTYREIQLSLWDRFRIWLDPSLPYRLDTPIRPEIPFQGPSIREMWREYQESEYYNVEMGSSSNSLLPIPDCPAIPDYNSRVIIPCLPHTVDDIVRPLDPSTSETCRFDPPGPPTSQASTSQCRIPYSKSQGPQQRRDQLLALNAPGFAEFLEMLSFVPATNTGIRGKESIYSISISDSRTQMILWDDYNIVRQRFAQLNDIKLYLETILRHARFLKLNLDELISGLSSIRRSELEDLIMYCSWDIKRKQSKNDELK</sequence>
<dbReference type="EMBL" id="QKWP01000115">
    <property type="protein sequence ID" value="RIB26974.1"/>
    <property type="molecule type" value="Genomic_DNA"/>
</dbReference>
<evidence type="ECO:0000256" key="2">
    <source>
        <dbReference type="SAM" id="SignalP"/>
    </source>
</evidence>
<dbReference type="Proteomes" id="UP000266673">
    <property type="component" value="Unassembled WGS sequence"/>
</dbReference>
<keyword evidence="4" id="KW-1185">Reference proteome</keyword>
<evidence type="ECO:0000256" key="1">
    <source>
        <dbReference type="SAM" id="MobiDB-lite"/>
    </source>
</evidence>
<name>A0A397VWR9_9GLOM</name>
<comment type="caution">
    <text evidence="3">The sequence shown here is derived from an EMBL/GenBank/DDBJ whole genome shotgun (WGS) entry which is preliminary data.</text>
</comment>
<feature type="compositionally biased region" description="Polar residues" evidence="1">
    <location>
        <begin position="217"/>
        <end position="236"/>
    </location>
</feature>
<reference evidence="3 4" key="1">
    <citation type="submission" date="2018-06" db="EMBL/GenBank/DDBJ databases">
        <title>Comparative genomics reveals the genomic features of Rhizophagus irregularis, R. cerebriforme, R. diaphanum and Gigaspora rosea, and their symbiotic lifestyle signature.</title>
        <authorList>
            <person name="Morin E."/>
            <person name="San Clemente H."/>
            <person name="Chen E.C.H."/>
            <person name="De La Providencia I."/>
            <person name="Hainaut M."/>
            <person name="Kuo A."/>
            <person name="Kohler A."/>
            <person name="Murat C."/>
            <person name="Tang N."/>
            <person name="Roy S."/>
            <person name="Loubradou J."/>
            <person name="Henrissat B."/>
            <person name="Grigoriev I.V."/>
            <person name="Corradi N."/>
            <person name="Roux C."/>
            <person name="Martin F.M."/>
        </authorList>
    </citation>
    <scope>NUCLEOTIDE SEQUENCE [LARGE SCALE GENOMIC DNA]</scope>
    <source>
        <strain evidence="3 4">DAOM 194757</strain>
    </source>
</reference>